<dbReference type="RefSeq" id="WP_160203194.1">
    <property type="nucleotide sequence ID" value="NZ_QXWK01000042.1"/>
</dbReference>
<accession>A0A845QM92</accession>
<gene>
    <name evidence="2" type="ORF">D0435_14795</name>
</gene>
<dbReference type="Gene3D" id="3.40.1580.10">
    <property type="entry name" value="SMI1/KNR4-like"/>
    <property type="match status" value="1"/>
</dbReference>
<name>A0A845QM92_9FIRM</name>
<comment type="caution">
    <text evidence="2">The sequence shown here is derived from an EMBL/GenBank/DDBJ whole genome shotgun (WGS) entry which is preliminary data.</text>
</comment>
<evidence type="ECO:0000313" key="2">
    <source>
        <dbReference type="EMBL" id="NBH62909.1"/>
    </source>
</evidence>
<organism evidence="2 3">
    <name type="scientific">Anaerotruncus colihominis</name>
    <dbReference type="NCBI Taxonomy" id="169435"/>
    <lineage>
        <taxon>Bacteria</taxon>
        <taxon>Bacillati</taxon>
        <taxon>Bacillota</taxon>
        <taxon>Clostridia</taxon>
        <taxon>Eubacteriales</taxon>
        <taxon>Oscillospiraceae</taxon>
        <taxon>Anaerotruncus</taxon>
    </lineage>
</organism>
<keyword evidence="3" id="KW-1185">Reference proteome</keyword>
<feature type="domain" description="Knr4/Smi1-like" evidence="1">
    <location>
        <begin position="28"/>
        <end position="160"/>
    </location>
</feature>
<reference evidence="2 3" key="1">
    <citation type="submission" date="2018-08" db="EMBL/GenBank/DDBJ databases">
        <title>Murine metabolic-syndrome-specific gut microbial biobank.</title>
        <authorList>
            <person name="Liu C."/>
        </authorList>
    </citation>
    <scope>NUCLEOTIDE SEQUENCE [LARGE SCALE GENOMIC DNA]</scope>
    <source>
        <strain evidence="2 3">28</strain>
    </source>
</reference>
<sequence length="182" mass="21125">MSLEKVYDYFHNYDKQTYQVVACMGNEPSEQDIKDFENQYGINLPADFREFTMSPLGGLYMEVREEIWPQAKQYDIGPFWSFCRGIIVYGIANGIPDFLDIREKTKELHDEGFTDFIPFLSIIGNGDEIFCFDKNNNIVLLDYYTTGEATPIEGTFSDCLMSQIAELEERKNKKIRGEDKIN</sequence>
<evidence type="ECO:0000259" key="1">
    <source>
        <dbReference type="Pfam" id="PF09346"/>
    </source>
</evidence>
<dbReference type="InterPro" id="IPR018958">
    <property type="entry name" value="Knr4/Smi1-like_dom"/>
</dbReference>
<protein>
    <submittedName>
        <fullName evidence="2">SMI1/KNR4 family protein</fullName>
    </submittedName>
</protein>
<evidence type="ECO:0000313" key="3">
    <source>
        <dbReference type="Proteomes" id="UP000446866"/>
    </source>
</evidence>
<dbReference type="EMBL" id="QXWK01000042">
    <property type="protein sequence ID" value="NBH62909.1"/>
    <property type="molecule type" value="Genomic_DNA"/>
</dbReference>
<dbReference type="Pfam" id="PF09346">
    <property type="entry name" value="SMI1_KNR4"/>
    <property type="match status" value="1"/>
</dbReference>
<dbReference type="Proteomes" id="UP000446866">
    <property type="component" value="Unassembled WGS sequence"/>
</dbReference>
<dbReference type="AlphaFoldDB" id="A0A845QM92"/>
<dbReference type="SUPFAM" id="SSF160631">
    <property type="entry name" value="SMI1/KNR4-like"/>
    <property type="match status" value="1"/>
</dbReference>
<proteinExistence type="predicted"/>
<dbReference type="InterPro" id="IPR037883">
    <property type="entry name" value="Knr4/Smi1-like_sf"/>
</dbReference>